<evidence type="ECO:0000256" key="2">
    <source>
        <dbReference type="SAM" id="MobiDB-lite"/>
    </source>
</evidence>
<dbReference type="EMBL" id="JBHSYS010000003">
    <property type="protein sequence ID" value="MFC6958130.1"/>
    <property type="molecule type" value="Genomic_DNA"/>
</dbReference>
<proteinExistence type="predicted"/>
<comment type="caution">
    <text evidence="3">The sequence shown here is derived from an EMBL/GenBank/DDBJ whole genome shotgun (WGS) entry which is preliminary data.</text>
</comment>
<dbReference type="RefSeq" id="WP_382346339.1">
    <property type="nucleotide sequence ID" value="NZ_JBHMBP010000001.1"/>
</dbReference>
<sequence length="216" mass="22149">MDEPARLTATSPRRHEDDRMNHRSRPRRAPRLAAATAAAALGAALLTAFGAGPAQAAETPGDHFDYNGDGYQDLYSVRKSDGALLFSAGRGDETLPAPVSVASGWGPMDVVMAGDLTGDGTPDLLARDNRTGTLYTYPGDGAGGLGPRINLGTGWNTMAAFSSAGDFTGDGLLDIAAVRKSDGQFYVFPGDGDGTFGARTAPGIDGSARTGPSSTP</sequence>
<dbReference type="InterPro" id="IPR013517">
    <property type="entry name" value="FG-GAP"/>
</dbReference>
<evidence type="ECO:0000256" key="1">
    <source>
        <dbReference type="ARBA" id="ARBA00022729"/>
    </source>
</evidence>
<name>A0ABW2D9E9_9ACTN</name>
<dbReference type="Pfam" id="PF13517">
    <property type="entry name" value="FG-GAP_3"/>
    <property type="match status" value="2"/>
</dbReference>
<accession>A0ABW2D9E9</accession>
<evidence type="ECO:0000313" key="4">
    <source>
        <dbReference type="Proteomes" id="UP001596470"/>
    </source>
</evidence>
<dbReference type="Proteomes" id="UP001596470">
    <property type="component" value="Unassembled WGS sequence"/>
</dbReference>
<evidence type="ECO:0000313" key="3">
    <source>
        <dbReference type="EMBL" id="MFC6958130.1"/>
    </source>
</evidence>
<dbReference type="InterPro" id="IPR028994">
    <property type="entry name" value="Integrin_alpha_N"/>
</dbReference>
<gene>
    <name evidence="3" type="ORF">ACFQS3_13060</name>
</gene>
<dbReference type="SUPFAM" id="SSF69318">
    <property type="entry name" value="Integrin alpha N-terminal domain"/>
    <property type="match status" value="1"/>
</dbReference>
<reference evidence="4" key="1">
    <citation type="journal article" date="2019" name="Int. J. Syst. Evol. Microbiol.">
        <title>The Global Catalogue of Microorganisms (GCM) 10K type strain sequencing project: providing services to taxonomists for standard genome sequencing and annotation.</title>
        <authorList>
            <consortium name="The Broad Institute Genomics Platform"/>
            <consortium name="The Broad Institute Genome Sequencing Center for Infectious Disease"/>
            <person name="Wu L."/>
            <person name="Ma J."/>
        </authorList>
    </citation>
    <scope>NUCLEOTIDE SEQUENCE [LARGE SCALE GENOMIC DNA]</scope>
    <source>
        <strain evidence="4">KACC 12634</strain>
    </source>
</reference>
<dbReference type="PANTHER" id="PTHR44103:SF1">
    <property type="entry name" value="PROPROTEIN CONVERTASE P"/>
    <property type="match status" value="1"/>
</dbReference>
<feature type="region of interest" description="Disordered" evidence="2">
    <location>
        <begin position="1"/>
        <end position="30"/>
    </location>
</feature>
<organism evidence="3 4">
    <name type="scientific">Glycomyces mayteni</name>
    <dbReference type="NCBI Taxonomy" id="543887"/>
    <lineage>
        <taxon>Bacteria</taxon>
        <taxon>Bacillati</taxon>
        <taxon>Actinomycetota</taxon>
        <taxon>Actinomycetes</taxon>
        <taxon>Glycomycetales</taxon>
        <taxon>Glycomycetaceae</taxon>
        <taxon>Glycomyces</taxon>
    </lineage>
</organism>
<dbReference type="PANTHER" id="PTHR44103">
    <property type="entry name" value="PROPROTEIN CONVERTASE P"/>
    <property type="match status" value="1"/>
</dbReference>
<feature type="region of interest" description="Disordered" evidence="2">
    <location>
        <begin position="197"/>
        <end position="216"/>
    </location>
</feature>
<dbReference type="Gene3D" id="2.130.10.130">
    <property type="entry name" value="Integrin alpha, N-terminal"/>
    <property type="match status" value="1"/>
</dbReference>
<keyword evidence="1" id="KW-0732">Signal</keyword>
<keyword evidence="4" id="KW-1185">Reference proteome</keyword>
<protein>
    <submittedName>
        <fullName evidence="3">FG-GAP repeat domain-containing protein</fullName>
    </submittedName>
</protein>